<dbReference type="InterPro" id="IPR004119">
    <property type="entry name" value="EcKL"/>
</dbReference>
<dbReference type="VEuPathDB" id="VectorBase:LLONM1_000150"/>
<dbReference type="EMBL" id="AJWK01001565">
    <property type="status" value="NOT_ANNOTATED_CDS"/>
    <property type="molecule type" value="Genomic_DNA"/>
</dbReference>
<keyword evidence="4" id="KW-1185">Reference proteome</keyword>
<keyword evidence="2" id="KW-0418">Kinase</keyword>
<protein>
    <submittedName>
        <fullName evidence="2">Putative ecdysteroid kinase</fullName>
    </submittedName>
</protein>
<name>A0A1B0C8X4_LUTLO</name>
<organism evidence="3 4">
    <name type="scientific">Lutzomyia longipalpis</name>
    <name type="common">Sand fly</name>
    <dbReference type="NCBI Taxonomy" id="7200"/>
    <lineage>
        <taxon>Eukaryota</taxon>
        <taxon>Metazoa</taxon>
        <taxon>Ecdysozoa</taxon>
        <taxon>Arthropoda</taxon>
        <taxon>Hexapoda</taxon>
        <taxon>Insecta</taxon>
        <taxon>Pterygota</taxon>
        <taxon>Neoptera</taxon>
        <taxon>Endopterygota</taxon>
        <taxon>Diptera</taxon>
        <taxon>Nematocera</taxon>
        <taxon>Psychodoidea</taxon>
        <taxon>Psychodidae</taxon>
        <taxon>Lutzomyia</taxon>
        <taxon>Lutzomyia</taxon>
    </lineage>
</organism>
<dbReference type="AlphaFoldDB" id="A0A1B0C8X4"/>
<evidence type="ECO:0000259" key="1">
    <source>
        <dbReference type="SMART" id="SM00587"/>
    </source>
</evidence>
<reference evidence="3" key="3">
    <citation type="submission" date="2020-05" db="UniProtKB">
        <authorList>
            <consortium name="EnsemblMetazoa"/>
        </authorList>
    </citation>
    <scope>IDENTIFICATION</scope>
    <source>
        <strain evidence="3">Jacobina</strain>
    </source>
</reference>
<dbReference type="InterPro" id="IPR015897">
    <property type="entry name" value="CHK_kinase-like"/>
</dbReference>
<reference evidence="4" key="1">
    <citation type="submission" date="2012-05" db="EMBL/GenBank/DDBJ databases">
        <title>Whole Genome Assembly of Lutzomyia longipalpis.</title>
        <authorList>
            <person name="Richards S."/>
            <person name="Qu C."/>
            <person name="Dillon R."/>
            <person name="Worley K."/>
            <person name="Scherer S."/>
            <person name="Batterton M."/>
            <person name="Taylor A."/>
            <person name="Hawes A."/>
            <person name="Hernandez B."/>
            <person name="Kovar C."/>
            <person name="Mandapat C."/>
            <person name="Pham C."/>
            <person name="Qu C."/>
            <person name="Jing C."/>
            <person name="Bess C."/>
            <person name="Bandaranaike D."/>
            <person name="Ngo D."/>
            <person name="Ongeri F."/>
            <person name="Arias F."/>
            <person name="Lara F."/>
            <person name="Weissenberger G."/>
            <person name="Kamau G."/>
            <person name="Han H."/>
            <person name="Shen H."/>
            <person name="Dinh H."/>
            <person name="Khalil I."/>
            <person name="Jones J."/>
            <person name="Shafer J."/>
            <person name="Jayaseelan J."/>
            <person name="Quiroz J."/>
            <person name="Blankenburg K."/>
            <person name="Nguyen L."/>
            <person name="Jackson L."/>
            <person name="Francisco L."/>
            <person name="Tang L.-Y."/>
            <person name="Pu L.-L."/>
            <person name="Perales L."/>
            <person name="Lorensuhewa L."/>
            <person name="Munidasa M."/>
            <person name="Coyle M."/>
            <person name="Taylor M."/>
            <person name="Puazo M."/>
            <person name="Firestine M."/>
            <person name="Scheel M."/>
            <person name="Javaid M."/>
            <person name="Wang M."/>
            <person name="Li M."/>
            <person name="Tabassum N."/>
            <person name="Saada N."/>
            <person name="Osuji N."/>
            <person name="Aqrawi P."/>
            <person name="Fu Q."/>
            <person name="Thornton R."/>
            <person name="Raj R."/>
            <person name="Goodspeed R."/>
            <person name="Mata R."/>
            <person name="Najjar R."/>
            <person name="Gubbala S."/>
            <person name="Lee S."/>
            <person name="Denson S."/>
            <person name="Patil S."/>
            <person name="Macmil S."/>
            <person name="Qi S."/>
            <person name="Matskevitch T."/>
            <person name="Palculict T."/>
            <person name="Mathew T."/>
            <person name="Vee V."/>
            <person name="Velamala V."/>
            <person name="Korchina V."/>
            <person name="Cai W."/>
            <person name="Liu W."/>
            <person name="Dai W."/>
            <person name="Zou X."/>
            <person name="Zhu Y."/>
            <person name="Zhang Y."/>
            <person name="Wu Y.-Q."/>
            <person name="Xin Y."/>
            <person name="Nazarath L."/>
            <person name="Kovar C."/>
            <person name="Han Y."/>
            <person name="Muzny D."/>
            <person name="Gibbs R."/>
        </authorList>
    </citation>
    <scope>NUCLEOTIDE SEQUENCE [LARGE SCALE GENOMIC DNA]</scope>
    <source>
        <strain evidence="4">Jacobina</strain>
    </source>
</reference>
<dbReference type="Proteomes" id="UP000092461">
    <property type="component" value="Unassembled WGS sequence"/>
</dbReference>
<dbReference type="GO" id="GO:0016301">
    <property type="term" value="F:kinase activity"/>
    <property type="evidence" value="ECO:0007669"/>
    <property type="project" value="UniProtKB-KW"/>
</dbReference>
<evidence type="ECO:0000313" key="2">
    <source>
        <dbReference type="EMBL" id="MBC1171425.1"/>
    </source>
</evidence>
<dbReference type="SMART" id="SM00587">
    <property type="entry name" value="CHK"/>
    <property type="match status" value="1"/>
</dbReference>
<feature type="domain" description="CHK kinase-like" evidence="1">
    <location>
        <begin position="59"/>
        <end position="250"/>
    </location>
</feature>
<dbReference type="VEuPathDB" id="VectorBase:LLOJ000396"/>
<accession>A0A1B0C8X4</accession>
<dbReference type="Gene3D" id="3.90.1200.10">
    <property type="match status" value="1"/>
</dbReference>
<dbReference type="EnsemblMetazoa" id="LLOJ000396-RA">
    <property type="protein sequence ID" value="LLOJ000396-PA"/>
    <property type="gene ID" value="LLOJ000396"/>
</dbReference>
<dbReference type="Pfam" id="PF02958">
    <property type="entry name" value="EcKL"/>
    <property type="match status" value="1"/>
</dbReference>
<keyword evidence="2" id="KW-0808">Transferase</keyword>
<sequence length="335" mass="38903">MPILEGLKKDVLEEMPVFEREIAIYAKVLPEMKRIMDSIGDDEKIAPSLIYHSSNPPVIILEDISQKGFKMYGKLFDFEDVTKIVKKMAKFHALSMYINENKSEKDFNLPDYDEVYINEKSIDKMRVFFDGMSVLKDYVKNWPGYEEIAEKVAKLPPKFLQKLLKIYKANPEPGLNVLCHGDIQINNMMVLKNGQDIEEIIFLDFQLSFWASPAIDLLYVLYVTGTANVRQRKDEVLLLYHRALTDYLQRIGFHQEGPPSLQDLHIDMLKLDGNLLGLCFLPMFYIDKSQVDMNAFAEPTAQAIEKFYHAFYTNPKFTDVLKDILKSLWYRGILD</sequence>
<dbReference type="EMBL" id="GITU01002722">
    <property type="protein sequence ID" value="MBC1171425.1"/>
    <property type="molecule type" value="Transcribed_RNA"/>
</dbReference>
<proteinExistence type="predicted"/>
<evidence type="ECO:0000313" key="4">
    <source>
        <dbReference type="Proteomes" id="UP000092461"/>
    </source>
</evidence>
<evidence type="ECO:0000313" key="3">
    <source>
        <dbReference type="EnsemblMetazoa" id="LLOJ000396-PA"/>
    </source>
</evidence>
<dbReference type="InterPro" id="IPR011009">
    <property type="entry name" value="Kinase-like_dom_sf"/>
</dbReference>
<dbReference type="SUPFAM" id="SSF56112">
    <property type="entry name" value="Protein kinase-like (PK-like)"/>
    <property type="match status" value="1"/>
</dbReference>
<dbReference type="PANTHER" id="PTHR11012">
    <property type="entry name" value="PROTEIN KINASE-LIKE DOMAIN-CONTAINING"/>
    <property type="match status" value="1"/>
</dbReference>
<reference evidence="2" key="2">
    <citation type="journal article" date="2020" name="BMC">
        <title>Leishmania infection induces a limited differential gene expression in the sand fly midgut.</title>
        <authorList>
            <person name="Coutinho-Abreu I.V."/>
            <person name="Serafim T.D."/>
            <person name="Meneses C."/>
            <person name="Kamhawi S."/>
            <person name="Oliveira F."/>
            <person name="Valenzuela J.G."/>
        </authorList>
    </citation>
    <scope>NUCLEOTIDE SEQUENCE</scope>
    <source>
        <strain evidence="2">Jacobina</strain>
        <tissue evidence="2">Midgut</tissue>
    </source>
</reference>
<dbReference type="PANTHER" id="PTHR11012:SF56">
    <property type="entry name" value="CHK KINASE-LIKE DOMAIN-CONTAINING PROTEIN-RELATED"/>
    <property type="match status" value="1"/>
</dbReference>